<dbReference type="Proteomes" id="UP001178461">
    <property type="component" value="Chromosome 13"/>
</dbReference>
<evidence type="ECO:0000256" key="7">
    <source>
        <dbReference type="ARBA" id="ARBA00022468"/>
    </source>
</evidence>
<evidence type="ECO:0000256" key="1">
    <source>
        <dbReference type="ARBA" id="ARBA00004401"/>
    </source>
</evidence>
<evidence type="ECO:0000256" key="11">
    <source>
        <dbReference type="ARBA" id="ARBA00022824"/>
    </source>
</evidence>
<dbReference type="InterPro" id="IPR000198">
    <property type="entry name" value="RhoGAP_dom"/>
</dbReference>
<dbReference type="SMART" id="SM00233">
    <property type="entry name" value="PH"/>
    <property type="match status" value="1"/>
</dbReference>
<keyword evidence="7" id="KW-0343">GTPase activation</keyword>
<dbReference type="Gene3D" id="1.20.1410.10">
    <property type="entry name" value="I/LWEQ domain"/>
    <property type="match status" value="1"/>
</dbReference>
<dbReference type="CDD" id="cd00201">
    <property type="entry name" value="WW"/>
    <property type="match status" value="2"/>
</dbReference>
<evidence type="ECO:0000256" key="2">
    <source>
        <dbReference type="ARBA" id="ARBA00004550"/>
    </source>
</evidence>
<evidence type="ECO:0000256" key="4">
    <source>
        <dbReference type="ARBA" id="ARBA00011024"/>
    </source>
</evidence>
<dbReference type="Gene3D" id="2.30.30.40">
    <property type="entry name" value="SH3 Domains"/>
    <property type="match status" value="1"/>
</dbReference>
<feature type="region of interest" description="Disordered" evidence="15">
    <location>
        <begin position="1136"/>
        <end position="1157"/>
    </location>
</feature>
<dbReference type="GO" id="GO:0005096">
    <property type="term" value="F:GTPase activator activity"/>
    <property type="evidence" value="ECO:0007669"/>
    <property type="project" value="UniProtKB-KW"/>
</dbReference>
<dbReference type="PROSITE" id="PS50003">
    <property type="entry name" value="PH_DOMAIN"/>
    <property type="match status" value="1"/>
</dbReference>
<protein>
    <recommendedName>
        <fullName evidence="5">Transmembrane protein 98</fullName>
    </recommendedName>
</protein>
<dbReference type="SMART" id="SM00456">
    <property type="entry name" value="WW"/>
    <property type="match status" value="2"/>
</dbReference>
<proteinExistence type="inferred from homology"/>
<keyword evidence="8" id="KW-1003">Cell membrane</keyword>
<dbReference type="InterPro" id="IPR008936">
    <property type="entry name" value="Rho_GTPase_activation_prot"/>
</dbReference>
<sequence length="1157" mass="129129">MDSLAGKEDRYVLVEYPFEYTAKDGQLISIQPNERYMLLRRTNDHWWHVRKNKEARPFYIPAKYVKELGSVTHTMPSSDELPSTTMLENVNLEASIRVSQEPPAEYEYRFVNAVPACEVDAEKAAFSSPRCSISSGVGTTIPFDVGGNAPSPISGASRATLSALSASHGSLKPRHATGPVGYSHSSEHIRSTVSLDDLAKFATPPGQAGVGNLYKAASWSPARPLPKSNSETFHKAAEERLEQGTPEPRARQPQPSKEVAEDPVYVNLQELRLERSPSAASKTESIPQPHLSSPPVSWETHTDAESGRLFYYNSATGQTTWEPPFDGPAGGGSPPPSCSPLLALSPATPAEWDQYVDEASGQVFFYNTSTGETSWDAPRMDETLNYPEMQPAFVPYSPVDRRPPTPETDYPNLSPDELEPYPEEDYSPVGSYQPLDGLCVPSAYQGWPSYGNQEGLVFDGDQYASNLVTASGHHHHSTSSGSSLDSSPFGNWVPFSGPKEGQLKTLEKAGMLFRTKTADKGKRQRKNWSSSWTVLEGGVLTFFKDSKHSTSSSVKHPSVLSSPEHTVDLSGATLSWAAKDKSSKKNVLELKTREGSEYLIRHDSECIISTWQKAIADSISKLPTDFPPEDNEENSLDLRSKDQLGSNREKEGEKKSPASWHSSTSLNSDSDSSKVRNKLLRFLQRRPTLQSLRERGYIKDQVFGCPLQVLCDREKSTVPQFVRQCICTVEKRGLDIDGLYRISGNLATIQKLRYKVDHDERLDLDDGRWDDVHVITGALKLFFRELPEPLFPFSHFDRFIAAIKITEPSKRSYRLRELVNSLPPANHNTMRVLFQHLCRVIEFREENRMSLQSVAIVFGPTLLKPEAEEGNMTMYMVFQNQIYYPAKECKQEDLVHQESKRGLVRPGPEARLRLVDFWQGGPFTRVFPQVEALLKCPKVSYVLSVLFPEGTRGQQWRRLQRYCRPKDFSNHYDTRPIVDFSGTMETQSEPSELELDDVVLTNPHIEAILENADWIEDASGLVSHCIAILKICHTLTEKLVAMTMGSGAQMKPPASLSDIIVVAKRISPRVDDVVRSMYPPLDPKLLDARTTALLLSVSHLVLITRNACHSPSRMDWIDQSLSAAEEHMAVLREAALASEPERSGPSGDAFLQEQSTI</sequence>
<accession>A0AA35L5J0</accession>
<evidence type="ECO:0000256" key="8">
    <source>
        <dbReference type="ARBA" id="ARBA00022475"/>
    </source>
</evidence>
<feature type="region of interest" description="Disordered" evidence="15">
    <location>
        <begin position="395"/>
        <end position="425"/>
    </location>
</feature>
<name>A0AA35L5J0_9SAUR</name>
<evidence type="ECO:0000313" key="21">
    <source>
        <dbReference type="Proteomes" id="UP001178461"/>
    </source>
</evidence>
<dbReference type="Pfam" id="PF00620">
    <property type="entry name" value="RhoGAP"/>
    <property type="match status" value="1"/>
</dbReference>
<evidence type="ECO:0000259" key="19">
    <source>
        <dbReference type="PROSITE" id="PS50238"/>
    </source>
</evidence>
<dbReference type="InterPro" id="IPR001452">
    <property type="entry name" value="SH3_domain"/>
</dbReference>
<evidence type="ECO:0000256" key="5">
    <source>
        <dbReference type="ARBA" id="ARBA00014380"/>
    </source>
</evidence>
<dbReference type="SUPFAM" id="SSF51045">
    <property type="entry name" value="WW domain"/>
    <property type="match status" value="2"/>
</dbReference>
<evidence type="ECO:0000256" key="3">
    <source>
        <dbReference type="ARBA" id="ARBA00004648"/>
    </source>
</evidence>
<comment type="similarity">
    <text evidence="4">Belongs to the TMEM98 family.</text>
</comment>
<feature type="domain" description="PH" evidence="17">
    <location>
        <begin position="505"/>
        <end position="620"/>
    </location>
</feature>
<dbReference type="Pfam" id="PF00169">
    <property type="entry name" value="PH"/>
    <property type="match status" value="1"/>
</dbReference>
<dbReference type="CDD" id="cd13233">
    <property type="entry name" value="PH_ARHGAP9-like"/>
    <property type="match status" value="1"/>
</dbReference>
<dbReference type="InterPro" id="IPR011993">
    <property type="entry name" value="PH-like_dom_sf"/>
</dbReference>
<keyword evidence="21" id="KW-1185">Reference proteome</keyword>
<dbReference type="GO" id="GO:0005886">
    <property type="term" value="C:plasma membrane"/>
    <property type="evidence" value="ECO:0007669"/>
    <property type="project" value="UniProtKB-SubCell"/>
</dbReference>
<dbReference type="Pfam" id="PF00397">
    <property type="entry name" value="WW"/>
    <property type="match status" value="2"/>
</dbReference>
<dbReference type="FunFam" id="1.20.1410.10:FF:000003">
    <property type="entry name" value="Transmembrane protein 98"/>
    <property type="match status" value="1"/>
</dbReference>
<evidence type="ECO:0000256" key="9">
    <source>
        <dbReference type="ARBA" id="ARBA00022525"/>
    </source>
</evidence>
<dbReference type="PROSITE" id="PS50020">
    <property type="entry name" value="WW_DOMAIN_2"/>
    <property type="match status" value="2"/>
</dbReference>
<evidence type="ECO:0000256" key="13">
    <source>
        <dbReference type="ARBA" id="ARBA00023136"/>
    </source>
</evidence>
<evidence type="ECO:0000259" key="17">
    <source>
        <dbReference type="PROSITE" id="PS50003"/>
    </source>
</evidence>
<dbReference type="InterPro" id="IPR050729">
    <property type="entry name" value="Rho-GAP"/>
</dbReference>
<feature type="compositionally biased region" description="Polar residues" evidence="15">
    <location>
        <begin position="278"/>
        <end position="295"/>
    </location>
</feature>
<dbReference type="GO" id="GO:0005789">
    <property type="term" value="C:endoplasmic reticulum membrane"/>
    <property type="evidence" value="ECO:0007669"/>
    <property type="project" value="UniProtKB-SubCell"/>
</dbReference>
<dbReference type="SUPFAM" id="SSF50729">
    <property type="entry name" value="PH domain-like"/>
    <property type="match status" value="1"/>
</dbReference>
<feature type="domain" description="Rho-GAP" evidence="19">
    <location>
        <begin position="705"/>
        <end position="889"/>
    </location>
</feature>
<dbReference type="FunFam" id="1.10.555.10:FF:000003">
    <property type="entry name" value="Putative rho GTPase-activating protein 12"/>
    <property type="match status" value="1"/>
</dbReference>
<dbReference type="Gene3D" id="2.20.70.10">
    <property type="match status" value="2"/>
</dbReference>
<feature type="region of interest" description="Disordered" evidence="15">
    <location>
        <begin position="238"/>
        <end position="300"/>
    </location>
</feature>
<dbReference type="Gene3D" id="1.10.555.10">
    <property type="entry name" value="Rho GTPase activation protein"/>
    <property type="match status" value="1"/>
</dbReference>
<feature type="compositionally biased region" description="Low complexity" evidence="15">
    <location>
        <begin position="659"/>
        <end position="670"/>
    </location>
</feature>
<keyword evidence="6 14" id="KW-0728">SH3 domain</keyword>
<feature type="domain" description="SH3" evidence="16">
    <location>
        <begin position="7"/>
        <end position="70"/>
    </location>
</feature>
<dbReference type="GO" id="GO:0007165">
    <property type="term" value="P:signal transduction"/>
    <property type="evidence" value="ECO:0007669"/>
    <property type="project" value="InterPro"/>
</dbReference>
<dbReference type="PROSITE" id="PS50238">
    <property type="entry name" value="RHOGAP"/>
    <property type="match status" value="1"/>
</dbReference>
<feature type="domain" description="WW" evidence="18">
    <location>
        <begin position="346"/>
        <end position="380"/>
    </location>
</feature>
<dbReference type="InterPro" id="IPR001202">
    <property type="entry name" value="WW_dom"/>
</dbReference>
<organism evidence="20 21">
    <name type="scientific">Podarcis lilfordi</name>
    <name type="common">Lilford's wall lizard</name>
    <dbReference type="NCBI Taxonomy" id="74358"/>
    <lineage>
        <taxon>Eukaryota</taxon>
        <taxon>Metazoa</taxon>
        <taxon>Chordata</taxon>
        <taxon>Craniata</taxon>
        <taxon>Vertebrata</taxon>
        <taxon>Euteleostomi</taxon>
        <taxon>Lepidosauria</taxon>
        <taxon>Squamata</taxon>
        <taxon>Bifurcata</taxon>
        <taxon>Unidentata</taxon>
        <taxon>Episquamata</taxon>
        <taxon>Laterata</taxon>
        <taxon>Lacertibaenia</taxon>
        <taxon>Lacertidae</taxon>
        <taxon>Podarcis</taxon>
    </lineage>
</organism>
<dbReference type="CDD" id="cd04403">
    <property type="entry name" value="RhoGAP_ARHGAP27_15_12_9"/>
    <property type="match status" value="1"/>
</dbReference>
<evidence type="ECO:0000313" key="20">
    <source>
        <dbReference type="EMBL" id="CAI5789874.1"/>
    </source>
</evidence>
<evidence type="ECO:0000256" key="12">
    <source>
        <dbReference type="ARBA" id="ARBA00022989"/>
    </source>
</evidence>
<dbReference type="SUPFAM" id="SSF48350">
    <property type="entry name" value="GTPase activation domain, GAP"/>
    <property type="match status" value="1"/>
</dbReference>
<evidence type="ECO:0000256" key="15">
    <source>
        <dbReference type="SAM" id="MobiDB-lite"/>
    </source>
</evidence>
<evidence type="ECO:0000256" key="6">
    <source>
        <dbReference type="ARBA" id="ARBA00022443"/>
    </source>
</evidence>
<keyword evidence="13" id="KW-0472">Membrane</keyword>
<feature type="region of interest" description="Disordered" evidence="15">
    <location>
        <begin position="622"/>
        <end position="672"/>
    </location>
</feature>
<dbReference type="Gene3D" id="2.30.29.30">
    <property type="entry name" value="Pleckstrin-homology domain (PH domain)/Phosphotyrosine-binding domain (PTB)"/>
    <property type="match status" value="1"/>
</dbReference>
<dbReference type="AlphaFoldDB" id="A0AA35L5J0"/>
<dbReference type="InterPro" id="IPR036028">
    <property type="entry name" value="SH3-like_dom_sf"/>
</dbReference>
<gene>
    <name evidence="20" type="ORF">PODLI_1B019692</name>
</gene>
<feature type="domain" description="WW" evidence="18">
    <location>
        <begin position="292"/>
        <end position="326"/>
    </location>
</feature>
<evidence type="ECO:0000259" key="18">
    <source>
        <dbReference type="PROSITE" id="PS50020"/>
    </source>
</evidence>
<feature type="compositionally biased region" description="Acidic residues" evidence="15">
    <location>
        <begin position="416"/>
        <end position="425"/>
    </location>
</feature>
<keyword evidence="10" id="KW-0812">Transmembrane</keyword>
<dbReference type="FunFam" id="2.30.29.30:FF:000206">
    <property type="entry name" value="Rho GTPase activating protein 27"/>
    <property type="match status" value="1"/>
</dbReference>
<dbReference type="GO" id="GO:0005615">
    <property type="term" value="C:extracellular space"/>
    <property type="evidence" value="ECO:0007669"/>
    <property type="project" value="UniProtKB-ARBA"/>
</dbReference>
<dbReference type="CDD" id="cd12069">
    <property type="entry name" value="SH3_ARHGAP27"/>
    <property type="match status" value="1"/>
</dbReference>
<dbReference type="InterPro" id="IPR036020">
    <property type="entry name" value="WW_dom_sf"/>
</dbReference>
<keyword evidence="11" id="KW-0256">Endoplasmic reticulum</keyword>
<comment type="subcellular location">
    <subcellularLocation>
        <location evidence="1">Cell membrane</location>
        <topology evidence="1">Single-pass type II membrane protein</topology>
    </subcellularLocation>
    <subcellularLocation>
        <location evidence="3">Endoplasmic reticulum membrane</location>
        <topology evidence="3">Single-pass type II membrane protein</topology>
    </subcellularLocation>
    <subcellularLocation>
        <location evidence="2">Secreted</location>
        <location evidence="2">Extracellular exosome</location>
    </subcellularLocation>
</comment>
<dbReference type="PANTHER" id="PTHR23176:SF104">
    <property type="entry name" value="RHO GTPASE-ACTIVATING PROTEIN 27"/>
    <property type="match status" value="1"/>
</dbReference>
<evidence type="ECO:0000259" key="16">
    <source>
        <dbReference type="PROSITE" id="PS50002"/>
    </source>
</evidence>
<feature type="region of interest" description="Disordered" evidence="15">
    <location>
        <begin position="320"/>
        <end position="344"/>
    </location>
</feature>
<feature type="compositionally biased region" description="Basic and acidic residues" evidence="15">
    <location>
        <begin position="636"/>
        <end position="656"/>
    </location>
</feature>
<evidence type="ECO:0000256" key="14">
    <source>
        <dbReference type="PROSITE-ProRule" id="PRU00192"/>
    </source>
</evidence>
<feature type="region of interest" description="Disordered" evidence="15">
    <location>
        <begin position="165"/>
        <end position="185"/>
    </location>
</feature>
<dbReference type="PROSITE" id="PS01159">
    <property type="entry name" value="WW_DOMAIN_1"/>
    <property type="match status" value="1"/>
</dbReference>
<dbReference type="SUPFAM" id="SSF50044">
    <property type="entry name" value="SH3-domain"/>
    <property type="match status" value="1"/>
</dbReference>
<dbReference type="InterPro" id="IPR001849">
    <property type="entry name" value="PH_domain"/>
</dbReference>
<reference evidence="20" key="1">
    <citation type="submission" date="2022-12" db="EMBL/GenBank/DDBJ databases">
        <authorList>
            <person name="Alioto T."/>
            <person name="Alioto T."/>
            <person name="Gomez Garrido J."/>
        </authorList>
    </citation>
    <scope>NUCLEOTIDE SEQUENCE</scope>
</reference>
<dbReference type="SMART" id="SM00326">
    <property type="entry name" value="SH3"/>
    <property type="match status" value="1"/>
</dbReference>
<dbReference type="EMBL" id="OX395138">
    <property type="protein sequence ID" value="CAI5789874.1"/>
    <property type="molecule type" value="Genomic_DNA"/>
</dbReference>
<dbReference type="PROSITE" id="PS50002">
    <property type="entry name" value="SH3"/>
    <property type="match status" value="1"/>
</dbReference>
<keyword evidence="12" id="KW-1133">Transmembrane helix</keyword>
<dbReference type="PANTHER" id="PTHR23176">
    <property type="entry name" value="RHO/RAC/CDC GTPASE-ACTIVATING PROTEIN"/>
    <property type="match status" value="1"/>
</dbReference>
<keyword evidence="9" id="KW-0964">Secreted</keyword>
<evidence type="ECO:0000256" key="10">
    <source>
        <dbReference type="ARBA" id="ARBA00022692"/>
    </source>
</evidence>
<dbReference type="SMART" id="SM00324">
    <property type="entry name" value="RhoGAP"/>
    <property type="match status" value="1"/>
</dbReference>